<feature type="compositionally biased region" description="Basic and acidic residues" evidence="1">
    <location>
        <begin position="58"/>
        <end position="67"/>
    </location>
</feature>
<protein>
    <submittedName>
        <fullName evidence="2">Uncharacterized protein</fullName>
    </submittedName>
</protein>
<feature type="region of interest" description="Disordered" evidence="1">
    <location>
        <begin position="45"/>
        <end position="67"/>
    </location>
</feature>
<evidence type="ECO:0000313" key="2">
    <source>
        <dbReference type="EMBL" id="SNR94418.1"/>
    </source>
</evidence>
<evidence type="ECO:0000256" key="1">
    <source>
        <dbReference type="SAM" id="MobiDB-lite"/>
    </source>
</evidence>
<dbReference type="Proteomes" id="UP000198403">
    <property type="component" value="Unassembled WGS sequence"/>
</dbReference>
<organism evidence="2 3">
    <name type="scientific">Blastococcus mobilis</name>
    <dbReference type="NCBI Taxonomy" id="1938746"/>
    <lineage>
        <taxon>Bacteria</taxon>
        <taxon>Bacillati</taxon>
        <taxon>Actinomycetota</taxon>
        <taxon>Actinomycetes</taxon>
        <taxon>Geodermatophilales</taxon>
        <taxon>Geodermatophilaceae</taxon>
        <taxon>Blastococcus</taxon>
    </lineage>
</organism>
<evidence type="ECO:0000313" key="3">
    <source>
        <dbReference type="Proteomes" id="UP000198403"/>
    </source>
</evidence>
<gene>
    <name evidence="2" type="ORF">SAMN06272737_1445</name>
</gene>
<sequence>MRLGAIPEEAPLHEWVGLLQRATIMLALFPTRVALSLRLLQLGRAPQEPSGGRTGKSATRDMRAIDA</sequence>
<reference evidence="2 3" key="1">
    <citation type="submission" date="2017-06" db="EMBL/GenBank/DDBJ databases">
        <authorList>
            <person name="Kim H.J."/>
            <person name="Triplett B.A."/>
        </authorList>
    </citation>
    <scope>NUCLEOTIDE SEQUENCE [LARGE SCALE GENOMIC DNA]</scope>
    <source>
        <strain evidence="2 3">DSM 44272</strain>
    </source>
</reference>
<accession>A0A239AHC9</accession>
<keyword evidence="3" id="KW-1185">Reference proteome</keyword>
<dbReference type="EMBL" id="FZNO01000044">
    <property type="protein sequence ID" value="SNR94418.1"/>
    <property type="molecule type" value="Genomic_DNA"/>
</dbReference>
<proteinExistence type="predicted"/>
<dbReference type="AlphaFoldDB" id="A0A239AHC9"/>
<name>A0A239AHC9_9ACTN</name>